<reference evidence="3" key="1">
    <citation type="submission" date="2021-02" db="EMBL/GenBank/DDBJ databases">
        <authorList>
            <person name="Dougan E. K."/>
            <person name="Rhodes N."/>
            <person name="Thang M."/>
            <person name="Chan C."/>
        </authorList>
    </citation>
    <scope>NUCLEOTIDE SEQUENCE</scope>
</reference>
<evidence type="ECO:0000256" key="1">
    <source>
        <dbReference type="SAM" id="MobiDB-lite"/>
    </source>
</evidence>
<evidence type="ECO:0000313" key="3">
    <source>
        <dbReference type="EMBL" id="CAE8633950.1"/>
    </source>
</evidence>
<feature type="domain" description="KNTC1 N-terminal" evidence="2">
    <location>
        <begin position="70"/>
        <end position="165"/>
    </location>
</feature>
<feature type="non-terminal residue" evidence="3">
    <location>
        <position position="368"/>
    </location>
</feature>
<dbReference type="Proteomes" id="UP000626109">
    <property type="component" value="Unassembled WGS sequence"/>
</dbReference>
<protein>
    <recommendedName>
        <fullName evidence="2">KNTC1 N-terminal domain-containing protein</fullName>
    </recommendedName>
</protein>
<proteinExistence type="predicted"/>
<dbReference type="InterPro" id="IPR055402">
    <property type="entry name" value="KNTC1_N"/>
</dbReference>
<organism evidence="3 4">
    <name type="scientific">Polarella glacialis</name>
    <name type="common">Dinoflagellate</name>
    <dbReference type="NCBI Taxonomy" id="89957"/>
    <lineage>
        <taxon>Eukaryota</taxon>
        <taxon>Sar</taxon>
        <taxon>Alveolata</taxon>
        <taxon>Dinophyceae</taxon>
        <taxon>Suessiales</taxon>
        <taxon>Suessiaceae</taxon>
        <taxon>Polarella</taxon>
    </lineage>
</organism>
<gene>
    <name evidence="3" type="ORF">PGLA2088_LOCUS1418</name>
</gene>
<evidence type="ECO:0000313" key="4">
    <source>
        <dbReference type="Proteomes" id="UP000626109"/>
    </source>
</evidence>
<evidence type="ECO:0000259" key="2">
    <source>
        <dbReference type="Pfam" id="PF24506"/>
    </source>
</evidence>
<dbReference type="AlphaFoldDB" id="A0A813H801"/>
<comment type="caution">
    <text evidence="3">The sequence shown here is derived from an EMBL/GenBank/DDBJ whole genome shotgun (WGS) entry which is preliminary data.</text>
</comment>
<sequence>AQADGERRAEIEDDSAAANCRLSLERLHSARSPVELLVAHPARACLLSPDGGLLVCSEAGSIEFSSVTNGLHVQSLCWSPCGGFLILGDGFGRLRLLHVASKAELWSQQVVQVENPDDTLVFRGMSCVQEGGGAAAAVSLLVLLSSGVLLHFRNLGLARLGSELQPGGTAFDLEGVLQDFRSSVVLSPIELPEDARCFTASSALHGRFGEGTPWQTTLHVCGSDALFVHRASPDGSFRLQDQAPLPVTSPREEFSESTPSKRRRLSREPSCAKKLQVDDVACFGSWPGPREVWGGATSSQCEEDVLDEHFVGWANEEEALLVLALRSPGLVAIFDAALLVEISSWAPPGGADIVSAAILGVALPSSSQ</sequence>
<dbReference type="SUPFAM" id="SSF50969">
    <property type="entry name" value="YVTN repeat-like/Quinoprotein amine dehydrogenase"/>
    <property type="match status" value="1"/>
</dbReference>
<name>A0A813H801_POLGL</name>
<dbReference type="InterPro" id="IPR011044">
    <property type="entry name" value="Quino_amine_DH_bsu"/>
</dbReference>
<feature type="non-terminal residue" evidence="3">
    <location>
        <position position="1"/>
    </location>
</feature>
<dbReference type="Pfam" id="PF24506">
    <property type="entry name" value="KNTC1_N"/>
    <property type="match status" value="1"/>
</dbReference>
<accession>A0A813H801</accession>
<feature type="region of interest" description="Disordered" evidence="1">
    <location>
        <begin position="237"/>
        <end position="268"/>
    </location>
</feature>
<dbReference type="EMBL" id="CAJNNW010001093">
    <property type="protein sequence ID" value="CAE8633950.1"/>
    <property type="molecule type" value="Genomic_DNA"/>
</dbReference>